<dbReference type="RefSeq" id="WP_133346686.1">
    <property type="nucleotide sequence ID" value="NZ_SMZQ01000002.1"/>
</dbReference>
<sequence length="227" mass="24549">MSLKFTLPSGETVAVDVVNLLNGGYAGRHQDHVRAHVEELALLGVPAPTVTPTMYPVSPYLAQQATVVPVQHGKTSGEVEWAIVVAGDGRILLTLACDHTDRELEVHGIAWSKNASPDVLATEAWLLSEVEDHIDELTLTAWVTNDGVEEKIQSATFADLLPPSHWVDVLEERDLLKSGTVLISGTVNMLEGVNQFADAWRADLTDPKLGRSISLNYDVVPMATPIG</sequence>
<dbReference type="Proteomes" id="UP000294621">
    <property type="component" value="Unassembled WGS sequence"/>
</dbReference>
<dbReference type="AlphaFoldDB" id="A0A4R5Y535"/>
<dbReference type="Pfam" id="PF11010">
    <property type="entry name" value="DUF2848"/>
    <property type="match status" value="1"/>
</dbReference>
<dbReference type="Gene3D" id="3.90.850.10">
    <property type="entry name" value="Fumarylacetoacetase-like, C-terminal domain"/>
    <property type="match status" value="1"/>
</dbReference>
<dbReference type="InterPro" id="IPR021269">
    <property type="entry name" value="DUF2848"/>
</dbReference>
<reference evidence="1 2" key="1">
    <citation type="submission" date="2019-03" db="EMBL/GenBank/DDBJ databases">
        <title>Genome Sequencing and Assembly of Various Microbes Isolated from Partially Reclaimed Soil and Acid Mine Drainage (AMD) Site.</title>
        <authorList>
            <person name="Steinbock B."/>
            <person name="Bechtold R."/>
            <person name="Sevigny J.L."/>
            <person name="Thomas D."/>
            <person name="Cuthill L.R."/>
            <person name="Aveiro Johannsen E.J."/>
            <person name="Thomas K."/>
            <person name="Ghosh A."/>
        </authorList>
    </citation>
    <scope>NUCLEOTIDE SEQUENCE [LARGE SCALE GENOMIC DNA]</scope>
    <source>
        <strain evidence="1 2">S-A1</strain>
    </source>
</reference>
<organism evidence="1 2">
    <name type="scientific">Arthrobacter nitrophenolicus</name>
    <dbReference type="NCBI Taxonomy" id="683150"/>
    <lineage>
        <taxon>Bacteria</taxon>
        <taxon>Bacillati</taxon>
        <taxon>Actinomycetota</taxon>
        <taxon>Actinomycetes</taxon>
        <taxon>Micrococcales</taxon>
        <taxon>Micrococcaceae</taxon>
        <taxon>Arthrobacter</taxon>
    </lineage>
</organism>
<accession>A0A4R5Y535</accession>
<evidence type="ECO:0000313" key="1">
    <source>
        <dbReference type="EMBL" id="TDL39671.1"/>
    </source>
</evidence>
<comment type="caution">
    <text evidence="1">The sequence shown here is derived from an EMBL/GenBank/DDBJ whole genome shotgun (WGS) entry which is preliminary data.</text>
</comment>
<dbReference type="GO" id="GO:0003824">
    <property type="term" value="F:catalytic activity"/>
    <property type="evidence" value="ECO:0007669"/>
    <property type="project" value="InterPro"/>
</dbReference>
<protein>
    <submittedName>
        <fullName evidence="1">DUF2848 domain-containing protein</fullName>
    </submittedName>
</protein>
<name>A0A4R5Y535_9MICC</name>
<gene>
    <name evidence="1" type="ORF">E2R57_04110</name>
</gene>
<dbReference type="InterPro" id="IPR036663">
    <property type="entry name" value="Fumarylacetoacetase_C_sf"/>
</dbReference>
<dbReference type="SUPFAM" id="SSF56529">
    <property type="entry name" value="FAH"/>
    <property type="match status" value="1"/>
</dbReference>
<proteinExistence type="predicted"/>
<evidence type="ECO:0000313" key="2">
    <source>
        <dbReference type="Proteomes" id="UP000294621"/>
    </source>
</evidence>
<dbReference type="EMBL" id="SMZQ01000002">
    <property type="protein sequence ID" value="TDL39671.1"/>
    <property type="molecule type" value="Genomic_DNA"/>
</dbReference>
<dbReference type="OrthoDB" id="9792678at2"/>